<evidence type="ECO:0000313" key="1">
    <source>
        <dbReference type="EMBL" id="KAE9082126.1"/>
    </source>
</evidence>
<dbReference type="Proteomes" id="UP000437068">
    <property type="component" value="Unassembled WGS sequence"/>
</dbReference>
<evidence type="ECO:0000313" key="3">
    <source>
        <dbReference type="Proteomes" id="UP000437068"/>
    </source>
</evidence>
<evidence type="ECO:0000313" key="4">
    <source>
        <dbReference type="Proteomes" id="UP000440732"/>
    </source>
</evidence>
<dbReference type="EMBL" id="QXGA01003540">
    <property type="protein sequence ID" value="KAE9082126.1"/>
    <property type="molecule type" value="Genomic_DNA"/>
</dbReference>
<organism evidence="1 4">
    <name type="scientific">Phytophthora fragariae</name>
    <dbReference type="NCBI Taxonomy" id="53985"/>
    <lineage>
        <taxon>Eukaryota</taxon>
        <taxon>Sar</taxon>
        <taxon>Stramenopiles</taxon>
        <taxon>Oomycota</taxon>
        <taxon>Peronosporomycetes</taxon>
        <taxon>Peronosporales</taxon>
        <taxon>Peronosporaceae</taxon>
        <taxon>Phytophthora</taxon>
    </lineage>
</organism>
<sequence length="51" mass="5354">MATCAFLLMSTDAPATEATANTAKATNDTMEMVGIGRWGGAQQFDAMRIGK</sequence>
<name>A0A6A3QUW6_9STRA</name>
<evidence type="ECO:0000313" key="2">
    <source>
        <dbReference type="EMBL" id="KAE9274577.1"/>
    </source>
</evidence>
<dbReference type="Proteomes" id="UP000440732">
    <property type="component" value="Unassembled WGS sequence"/>
</dbReference>
<reference evidence="3 4" key="1">
    <citation type="submission" date="2018-08" db="EMBL/GenBank/DDBJ databases">
        <title>Genomic investigation of the strawberry pathogen Phytophthora fragariae indicates pathogenicity is determined by transcriptional variation in three key races.</title>
        <authorList>
            <person name="Adams T.M."/>
            <person name="Armitage A.D."/>
            <person name="Sobczyk M.K."/>
            <person name="Bates H.J."/>
            <person name="Dunwell J.M."/>
            <person name="Nellist C.F."/>
            <person name="Harrison R.J."/>
        </authorList>
    </citation>
    <scope>NUCLEOTIDE SEQUENCE [LARGE SCALE GENOMIC DNA]</scope>
    <source>
        <strain evidence="2 3">A4</strain>
        <strain evidence="1 4">NOV-5</strain>
    </source>
</reference>
<protein>
    <submittedName>
        <fullName evidence="1">Uncharacterized protein</fullName>
    </submittedName>
</protein>
<dbReference type="EMBL" id="QXGE01003535">
    <property type="protein sequence ID" value="KAE9274577.1"/>
    <property type="molecule type" value="Genomic_DNA"/>
</dbReference>
<accession>A0A6A3QUW6</accession>
<comment type="caution">
    <text evidence="1">The sequence shown here is derived from an EMBL/GenBank/DDBJ whole genome shotgun (WGS) entry which is preliminary data.</text>
</comment>
<dbReference type="AlphaFoldDB" id="A0A6A3QUW6"/>
<gene>
    <name evidence="2" type="ORF">PF001_g26999</name>
    <name evidence="1" type="ORF">PF006_g26979</name>
</gene>
<proteinExistence type="predicted"/>